<dbReference type="EMBL" id="BBJM01000003">
    <property type="protein sequence ID" value="GAK47225.1"/>
    <property type="molecule type" value="Genomic_DNA"/>
</dbReference>
<comment type="similarity">
    <text evidence="1">Belongs to the ADP-ribosylglycohydrolase family.</text>
</comment>
<dbReference type="PANTHER" id="PTHR16222">
    <property type="entry name" value="ADP-RIBOSYLGLYCOHYDROLASE"/>
    <property type="match status" value="1"/>
</dbReference>
<feature type="binding site" evidence="3">
    <location>
        <position position="274"/>
    </location>
    <ligand>
        <name>Mg(2+)</name>
        <dbReference type="ChEBI" id="CHEBI:18420"/>
        <label>1</label>
    </ligand>
</feature>
<dbReference type="Pfam" id="PF03747">
    <property type="entry name" value="ADP_ribosyl_GH"/>
    <property type="match status" value="1"/>
</dbReference>
<evidence type="ECO:0000256" key="1">
    <source>
        <dbReference type="ARBA" id="ARBA00010702"/>
    </source>
</evidence>
<dbReference type="OrthoDB" id="9798107at2"/>
<reference evidence="4" key="1">
    <citation type="journal article" date="2014" name="Genome Announc.">
        <title>Draft Genome Sequence of Lactobacillus oryzae Strain SG293T.</title>
        <authorList>
            <person name="Tanizawa Y."/>
            <person name="Fujisawa T."/>
            <person name="Mochizuki T."/>
            <person name="Kaminuma E."/>
            <person name="Nakamura Y."/>
            <person name="Tohno M."/>
        </authorList>
    </citation>
    <scope>NUCLEOTIDE SEQUENCE [LARGE SCALE GENOMIC DNA]</scope>
    <source>
        <strain evidence="4">SG293</strain>
    </source>
</reference>
<evidence type="ECO:0000256" key="3">
    <source>
        <dbReference type="PIRSR" id="PIRSR605502-1"/>
    </source>
</evidence>
<evidence type="ECO:0000256" key="2">
    <source>
        <dbReference type="ARBA" id="ARBA00022801"/>
    </source>
</evidence>
<name>A0A081BGQ7_9LACO</name>
<dbReference type="Gene3D" id="1.10.4080.10">
    <property type="entry name" value="ADP-ribosylation/Crystallin J1"/>
    <property type="match status" value="1"/>
</dbReference>
<comment type="cofactor">
    <cofactor evidence="3">
        <name>Mg(2+)</name>
        <dbReference type="ChEBI" id="CHEBI:18420"/>
    </cofactor>
    <text evidence="3">Binds 2 magnesium ions per subunit.</text>
</comment>
<dbReference type="Proteomes" id="UP000028700">
    <property type="component" value="Unassembled WGS sequence"/>
</dbReference>
<feature type="binding site" evidence="3">
    <location>
        <position position="272"/>
    </location>
    <ligand>
        <name>Mg(2+)</name>
        <dbReference type="ChEBI" id="CHEBI:18420"/>
        <label>1</label>
    </ligand>
</feature>
<dbReference type="AlphaFoldDB" id="A0A081BGQ7"/>
<comment type="caution">
    <text evidence="4">The sequence shown here is derived from an EMBL/GenBank/DDBJ whole genome shotgun (WGS) entry which is preliminary data.</text>
</comment>
<accession>A0A081BGQ7</accession>
<evidence type="ECO:0000313" key="5">
    <source>
        <dbReference type="Proteomes" id="UP000028700"/>
    </source>
</evidence>
<feature type="binding site" evidence="3">
    <location>
        <position position="55"/>
    </location>
    <ligand>
        <name>Mg(2+)</name>
        <dbReference type="ChEBI" id="CHEBI:18420"/>
        <label>1</label>
    </ligand>
</feature>
<feature type="binding site" evidence="3">
    <location>
        <position position="54"/>
    </location>
    <ligand>
        <name>Mg(2+)</name>
        <dbReference type="ChEBI" id="CHEBI:18420"/>
        <label>1</label>
    </ligand>
</feature>
<dbReference type="SUPFAM" id="SSF101478">
    <property type="entry name" value="ADP-ribosylglycohydrolase"/>
    <property type="match status" value="1"/>
</dbReference>
<keyword evidence="3" id="KW-0479">Metal-binding</keyword>
<organism evidence="4 5">
    <name type="scientific">Secundilactobacillus oryzae JCM 18671</name>
    <dbReference type="NCBI Taxonomy" id="1291743"/>
    <lineage>
        <taxon>Bacteria</taxon>
        <taxon>Bacillati</taxon>
        <taxon>Bacillota</taxon>
        <taxon>Bacilli</taxon>
        <taxon>Lactobacillales</taxon>
        <taxon>Lactobacillaceae</taxon>
        <taxon>Secundilactobacillus</taxon>
    </lineage>
</organism>
<dbReference type="GO" id="GO:0046872">
    <property type="term" value="F:metal ion binding"/>
    <property type="evidence" value="ECO:0007669"/>
    <property type="project" value="UniProtKB-KW"/>
</dbReference>
<proteinExistence type="inferred from homology"/>
<feature type="binding site" evidence="3">
    <location>
        <position position="275"/>
    </location>
    <ligand>
        <name>Mg(2+)</name>
        <dbReference type="ChEBI" id="CHEBI:18420"/>
        <label>1</label>
    </ligand>
</feature>
<keyword evidence="3" id="KW-0460">Magnesium</keyword>
<sequence length="320" mass="35032">MNHKLIKNTIYGVAIGDALGMPHQFLPPQEFDKQPVTEMTGYGAFSYPAGTWSDDTSLTLALLDSLSQGVNYTQIMQAFANWYQLGKYTPTGIAFDIGAGTAEAIKTFLAGTLALAAGSSKVTNNGNGALMRLAPVVLYLANRDDTLSLAEQFEILHNTTRLTHGHVRALVASGLLGMAMLTVQRHPEWPLRRALTTGFQIARDYYQNQPAFQSELIDFKPLFHLEQLINTNRNDIPSSGYVVDTLIAVSWCLLTEPNPNACLLKAVNLGEDTDTIAAITGGVLGLNPATHFSHSWLSQLKDRAQIDYYIHQATESANFN</sequence>
<feature type="binding site" evidence="3">
    <location>
        <position position="53"/>
    </location>
    <ligand>
        <name>Mg(2+)</name>
        <dbReference type="ChEBI" id="CHEBI:18420"/>
        <label>1</label>
    </ligand>
</feature>
<dbReference type="GO" id="GO:0016787">
    <property type="term" value="F:hydrolase activity"/>
    <property type="evidence" value="ECO:0007669"/>
    <property type="project" value="UniProtKB-KW"/>
</dbReference>
<dbReference type="InterPro" id="IPR005502">
    <property type="entry name" value="Ribosyl_crysJ1"/>
</dbReference>
<gene>
    <name evidence="4" type="ORF">LOSG293_030640</name>
</gene>
<keyword evidence="5" id="KW-1185">Reference proteome</keyword>
<dbReference type="STRING" id="1291743.LOSG293_030640"/>
<evidence type="ECO:0000313" key="4">
    <source>
        <dbReference type="EMBL" id="GAK47225.1"/>
    </source>
</evidence>
<keyword evidence="2 4" id="KW-0378">Hydrolase</keyword>
<dbReference type="InterPro" id="IPR036705">
    <property type="entry name" value="Ribosyl_crysJ1_sf"/>
</dbReference>
<dbReference type="InterPro" id="IPR050792">
    <property type="entry name" value="ADP-ribosylglycohydrolase"/>
</dbReference>
<dbReference type="eggNOG" id="COG1397">
    <property type="taxonomic scope" value="Bacteria"/>
</dbReference>
<dbReference type="RefSeq" id="WP_051907161.1">
    <property type="nucleotide sequence ID" value="NZ_BBJM01000003.1"/>
</dbReference>
<dbReference type="PANTHER" id="PTHR16222:SF24">
    <property type="entry name" value="ADP-RIBOSYLHYDROLASE ARH3"/>
    <property type="match status" value="1"/>
</dbReference>
<protein>
    <submittedName>
        <fullName evidence="4">ADP-ribosylglycohydrolase family protein</fullName>
    </submittedName>
</protein>